<evidence type="ECO:0000313" key="2">
    <source>
        <dbReference type="EMBL" id="GAA1727060.1"/>
    </source>
</evidence>
<feature type="compositionally biased region" description="Low complexity" evidence="1">
    <location>
        <begin position="19"/>
        <end position="28"/>
    </location>
</feature>
<evidence type="ECO:0000256" key="1">
    <source>
        <dbReference type="SAM" id="MobiDB-lite"/>
    </source>
</evidence>
<name>A0ABP4VKT7_9ACTN</name>
<organism evidence="2 3">
    <name type="scientific">Streptomyces yatensis</name>
    <dbReference type="NCBI Taxonomy" id="155177"/>
    <lineage>
        <taxon>Bacteria</taxon>
        <taxon>Bacillati</taxon>
        <taxon>Actinomycetota</taxon>
        <taxon>Actinomycetes</taxon>
        <taxon>Kitasatosporales</taxon>
        <taxon>Streptomycetaceae</taxon>
        <taxon>Streptomyces</taxon>
        <taxon>Streptomyces violaceusniger group</taxon>
    </lineage>
</organism>
<sequence>MLGAGIRWLEAARGRRAGAAGVFGAPGASDQDRPDRRAGAGVVGPGPSGAGADR</sequence>
<protein>
    <submittedName>
        <fullName evidence="2">Uncharacterized protein</fullName>
    </submittedName>
</protein>
<dbReference type="Proteomes" id="UP001499947">
    <property type="component" value="Unassembled WGS sequence"/>
</dbReference>
<keyword evidence="3" id="KW-1185">Reference proteome</keyword>
<proteinExistence type="predicted"/>
<reference evidence="3" key="1">
    <citation type="journal article" date="2019" name="Int. J. Syst. Evol. Microbiol.">
        <title>The Global Catalogue of Microorganisms (GCM) 10K type strain sequencing project: providing services to taxonomists for standard genome sequencing and annotation.</title>
        <authorList>
            <consortium name="The Broad Institute Genomics Platform"/>
            <consortium name="The Broad Institute Genome Sequencing Center for Infectious Disease"/>
            <person name="Wu L."/>
            <person name="Ma J."/>
        </authorList>
    </citation>
    <scope>NUCLEOTIDE SEQUENCE [LARGE SCALE GENOMIC DNA]</scope>
    <source>
        <strain evidence="3">JCM 13244</strain>
    </source>
</reference>
<evidence type="ECO:0000313" key="3">
    <source>
        <dbReference type="Proteomes" id="UP001499947"/>
    </source>
</evidence>
<accession>A0ABP4VKT7</accession>
<gene>
    <name evidence="2" type="ORF">GCM10009680_80520</name>
</gene>
<feature type="compositionally biased region" description="Gly residues" evidence="1">
    <location>
        <begin position="41"/>
        <end position="54"/>
    </location>
</feature>
<feature type="region of interest" description="Disordered" evidence="1">
    <location>
        <begin position="19"/>
        <end position="54"/>
    </location>
</feature>
<comment type="caution">
    <text evidence="2">The sequence shown here is derived from an EMBL/GenBank/DDBJ whole genome shotgun (WGS) entry which is preliminary data.</text>
</comment>
<dbReference type="EMBL" id="BAAALR010000116">
    <property type="protein sequence ID" value="GAA1727060.1"/>
    <property type="molecule type" value="Genomic_DNA"/>
</dbReference>